<dbReference type="KEGG" id="cai:Caci_0120"/>
<dbReference type="GO" id="GO:0051213">
    <property type="term" value="F:dioxygenase activity"/>
    <property type="evidence" value="ECO:0007669"/>
    <property type="project" value="UniProtKB-KW"/>
</dbReference>
<dbReference type="PANTHER" id="PTHR39175:SF1">
    <property type="entry name" value="FAMILY PROTEIN, PUTATIVE (AFU_ORTHOLOGUE AFUA_3G15060)-RELATED"/>
    <property type="match status" value="1"/>
</dbReference>
<keyword evidence="2" id="KW-0560">Oxidoreductase</keyword>
<dbReference type="InterPro" id="IPR037523">
    <property type="entry name" value="VOC_core"/>
</dbReference>
<proteinExistence type="predicted"/>
<dbReference type="Proteomes" id="UP000000851">
    <property type="component" value="Chromosome"/>
</dbReference>
<dbReference type="RefSeq" id="WP_012784370.1">
    <property type="nucleotide sequence ID" value="NC_013131.1"/>
</dbReference>
<dbReference type="PANTHER" id="PTHR39175">
    <property type="entry name" value="FAMILY PROTEIN, PUTATIVE (AFU_ORTHOLOGUE AFUA_3G15060)-RELATED"/>
    <property type="match status" value="1"/>
</dbReference>
<dbReference type="HOGENOM" id="CLU_140387_0_0_11"/>
<reference evidence="2 3" key="1">
    <citation type="journal article" date="2009" name="Stand. Genomic Sci.">
        <title>Complete genome sequence of Catenulispora acidiphila type strain (ID 139908).</title>
        <authorList>
            <person name="Copeland A."/>
            <person name="Lapidus A."/>
            <person name="Glavina Del Rio T."/>
            <person name="Nolan M."/>
            <person name="Lucas S."/>
            <person name="Chen F."/>
            <person name="Tice H."/>
            <person name="Cheng J.F."/>
            <person name="Bruce D."/>
            <person name="Goodwin L."/>
            <person name="Pitluck S."/>
            <person name="Mikhailova N."/>
            <person name="Pati A."/>
            <person name="Ivanova N."/>
            <person name="Mavromatis K."/>
            <person name="Chen A."/>
            <person name="Palaniappan K."/>
            <person name="Chain P."/>
            <person name="Land M."/>
            <person name="Hauser L."/>
            <person name="Chang Y.J."/>
            <person name="Jeffries C.D."/>
            <person name="Chertkov O."/>
            <person name="Brettin T."/>
            <person name="Detter J.C."/>
            <person name="Han C."/>
            <person name="Ali Z."/>
            <person name="Tindall B.J."/>
            <person name="Goker M."/>
            <person name="Bristow J."/>
            <person name="Eisen J.A."/>
            <person name="Markowitz V."/>
            <person name="Hugenholtz P."/>
            <person name="Kyrpides N.C."/>
            <person name="Klenk H.P."/>
        </authorList>
    </citation>
    <scope>NUCLEOTIDE SEQUENCE [LARGE SCALE GENOMIC DNA]</scope>
    <source>
        <strain evidence="3">DSM 44928 / JCM 14897 / NBRC 102108 / NRRL B-24433 / ID139908</strain>
    </source>
</reference>
<evidence type="ECO:0000313" key="3">
    <source>
        <dbReference type="Proteomes" id="UP000000851"/>
    </source>
</evidence>
<keyword evidence="2" id="KW-0223">Dioxygenase</keyword>
<dbReference type="InParanoid" id="C7QHD6"/>
<dbReference type="eggNOG" id="COG0346">
    <property type="taxonomic scope" value="Bacteria"/>
</dbReference>
<dbReference type="EMBL" id="CP001700">
    <property type="protein sequence ID" value="ACU69075.1"/>
    <property type="molecule type" value="Genomic_DNA"/>
</dbReference>
<dbReference type="OrthoDB" id="9813630at2"/>
<organism evidence="2 3">
    <name type="scientific">Catenulispora acidiphila (strain DSM 44928 / JCM 14897 / NBRC 102108 / NRRL B-24433 / ID139908)</name>
    <dbReference type="NCBI Taxonomy" id="479433"/>
    <lineage>
        <taxon>Bacteria</taxon>
        <taxon>Bacillati</taxon>
        <taxon>Actinomycetota</taxon>
        <taxon>Actinomycetes</taxon>
        <taxon>Catenulisporales</taxon>
        <taxon>Catenulisporaceae</taxon>
        <taxon>Catenulispora</taxon>
    </lineage>
</organism>
<keyword evidence="3" id="KW-1185">Reference proteome</keyword>
<dbReference type="PROSITE" id="PS51819">
    <property type="entry name" value="VOC"/>
    <property type="match status" value="1"/>
</dbReference>
<name>C7QHD6_CATAD</name>
<evidence type="ECO:0000313" key="2">
    <source>
        <dbReference type="EMBL" id="ACU69075.1"/>
    </source>
</evidence>
<dbReference type="Gene3D" id="3.10.180.10">
    <property type="entry name" value="2,3-Dihydroxybiphenyl 1,2-Dioxygenase, domain 1"/>
    <property type="match status" value="1"/>
</dbReference>
<dbReference type="STRING" id="479433.Caci_0120"/>
<dbReference type="AlphaFoldDB" id="C7QHD6"/>
<dbReference type="InterPro" id="IPR029068">
    <property type="entry name" value="Glyas_Bleomycin-R_OHBP_Dase"/>
</dbReference>
<evidence type="ECO:0000259" key="1">
    <source>
        <dbReference type="PROSITE" id="PS51819"/>
    </source>
</evidence>
<feature type="domain" description="VOC" evidence="1">
    <location>
        <begin position="4"/>
        <end position="118"/>
    </location>
</feature>
<dbReference type="SUPFAM" id="SSF54593">
    <property type="entry name" value="Glyoxalase/Bleomycin resistance protein/Dihydroxybiphenyl dioxygenase"/>
    <property type="match status" value="1"/>
</dbReference>
<gene>
    <name evidence="2" type="ordered locus">Caci_0120</name>
</gene>
<accession>C7QHD6</accession>
<protein>
    <submittedName>
        <fullName evidence="2">Glyoxalase/bleomycin resistance protein/dioxygenase</fullName>
    </submittedName>
</protein>
<sequence>MLAALHHAQVAVPKGAEDVSRAYYVGVLGMTELPKPPVLAARGGCWFAAGGLEIHTGVEEPFIPARKAHPAILVTDIDELAAALTAAGHEVAWDQTIPDKRRLHTFDPHGNRLEFIQQ</sequence>